<dbReference type="SUPFAM" id="SSF47459">
    <property type="entry name" value="HLH, helix-loop-helix DNA-binding domain"/>
    <property type="match status" value="1"/>
</dbReference>
<dbReference type="Gene3D" id="4.10.280.10">
    <property type="entry name" value="Helix-loop-helix DNA-binding domain"/>
    <property type="match status" value="1"/>
</dbReference>
<dbReference type="PROSITE" id="PS50888">
    <property type="entry name" value="BHLH"/>
    <property type="match status" value="1"/>
</dbReference>
<evidence type="ECO:0000256" key="1">
    <source>
        <dbReference type="ARBA" id="ARBA00023015"/>
    </source>
</evidence>
<feature type="domain" description="BHLH" evidence="4">
    <location>
        <begin position="73"/>
        <end position="122"/>
    </location>
</feature>
<dbReference type="Pfam" id="PF00010">
    <property type="entry name" value="HLH"/>
    <property type="match status" value="1"/>
</dbReference>
<name>A0A7J6WQY2_THATH</name>
<organism evidence="5 6">
    <name type="scientific">Thalictrum thalictroides</name>
    <name type="common">Rue-anemone</name>
    <name type="synonym">Anemone thalictroides</name>
    <dbReference type="NCBI Taxonomy" id="46969"/>
    <lineage>
        <taxon>Eukaryota</taxon>
        <taxon>Viridiplantae</taxon>
        <taxon>Streptophyta</taxon>
        <taxon>Embryophyta</taxon>
        <taxon>Tracheophyta</taxon>
        <taxon>Spermatophyta</taxon>
        <taxon>Magnoliopsida</taxon>
        <taxon>Ranunculales</taxon>
        <taxon>Ranunculaceae</taxon>
        <taxon>Thalictroideae</taxon>
        <taxon>Thalictrum</taxon>
    </lineage>
</organism>
<dbReference type="InterPro" id="IPR045239">
    <property type="entry name" value="bHLH95_bHLH"/>
</dbReference>
<feature type="coiled-coil region" evidence="3">
    <location>
        <begin position="119"/>
        <end position="146"/>
    </location>
</feature>
<reference evidence="5 6" key="1">
    <citation type="submission" date="2020-06" db="EMBL/GenBank/DDBJ databases">
        <title>Transcriptomic and genomic resources for Thalictrum thalictroides and T. hernandezii: Facilitating candidate gene discovery in an emerging model plant lineage.</title>
        <authorList>
            <person name="Arias T."/>
            <person name="Riano-Pachon D.M."/>
            <person name="Di Stilio V.S."/>
        </authorList>
    </citation>
    <scope>NUCLEOTIDE SEQUENCE [LARGE SCALE GENOMIC DNA]</scope>
    <source>
        <strain evidence="6">cv. WT478/WT964</strain>
        <tissue evidence="5">Leaves</tissue>
    </source>
</reference>
<keyword evidence="6" id="KW-1185">Reference proteome</keyword>
<evidence type="ECO:0000313" key="6">
    <source>
        <dbReference type="Proteomes" id="UP000554482"/>
    </source>
</evidence>
<gene>
    <name evidence="5" type="ORF">FRX31_010646</name>
</gene>
<dbReference type="InterPro" id="IPR044658">
    <property type="entry name" value="bHLH92/bHLH041-like"/>
</dbReference>
<dbReference type="OrthoDB" id="1885111at2759"/>
<dbReference type="SMART" id="SM00353">
    <property type="entry name" value="HLH"/>
    <property type="match status" value="1"/>
</dbReference>
<sequence>MDCFYQDTEILWSSAEPFVVVPSAFVPYTKSTEPFKLANSSKGGQNMNKRMIEFLRTLPRCYDTSHEHLQVKERSYRHMIKERLRRFNQKQTYAALHSMLPPGTKNDKNSVLQISALHLQELKGLKEELQKQNLKLEKNLSHVNQRVIEETTTIHMRWQYPSSGIDSMIGVLTCLKNMGLKARTIQSEFSVAEFYAVLEIEPKVEAVVVEKAIQIALADLEWSYCTQVSQQQACSSWSL</sequence>
<dbReference type="AlphaFoldDB" id="A0A7J6WQY2"/>
<evidence type="ECO:0000259" key="4">
    <source>
        <dbReference type="PROSITE" id="PS50888"/>
    </source>
</evidence>
<accession>A0A7J6WQY2</accession>
<dbReference type="EMBL" id="JABWDY010011463">
    <property type="protein sequence ID" value="KAF5199766.1"/>
    <property type="molecule type" value="Genomic_DNA"/>
</dbReference>
<dbReference type="PANTHER" id="PTHR46665">
    <property type="entry name" value="TRANSCRIPTION FACTOR BHLH041-RELATED-RELATED"/>
    <property type="match status" value="1"/>
</dbReference>
<comment type="caution">
    <text evidence="5">The sequence shown here is derived from an EMBL/GenBank/DDBJ whole genome shotgun (WGS) entry which is preliminary data.</text>
</comment>
<dbReference type="PANTHER" id="PTHR46665:SF6">
    <property type="entry name" value="TRANSCRIPTION FACTOR BHLH92"/>
    <property type="match status" value="1"/>
</dbReference>
<evidence type="ECO:0000256" key="2">
    <source>
        <dbReference type="ARBA" id="ARBA00023163"/>
    </source>
</evidence>
<evidence type="ECO:0000256" key="3">
    <source>
        <dbReference type="SAM" id="Coils"/>
    </source>
</evidence>
<proteinExistence type="predicted"/>
<dbReference type="InterPro" id="IPR011598">
    <property type="entry name" value="bHLH_dom"/>
</dbReference>
<evidence type="ECO:0000313" key="5">
    <source>
        <dbReference type="EMBL" id="KAF5199766.1"/>
    </source>
</evidence>
<dbReference type="Proteomes" id="UP000554482">
    <property type="component" value="Unassembled WGS sequence"/>
</dbReference>
<protein>
    <submittedName>
        <fullName evidence="5">Transcription factor bhlh</fullName>
    </submittedName>
</protein>
<keyword evidence="3" id="KW-0175">Coiled coil</keyword>
<dbReference type="GO" id="GO:0046983">
    <property type="term" value="F:protein dimerization activity"/>
    <property type="evidence" value="ECO:0007669"/>
    <property type="project" value="InterPro"/>
</dbReference>
<keyword evidence="1" id="KW-0805">Transcription regulation</keyword>
<keyword evidence="2" id="KW-0804">Transcription</keyword>
<dbReference type="InterPro" id="IPR036638">
    <property type="entry name" value="HLH_DNA-bd_sf"/>
</dbReference>
<dbReference type="CDD" id="cd11393">
    <property type="entry name" value="bHLH_AtbHLH_like"/>
    <property type="match status" value="1"/>
</dbReference>